<dbReference type="AlphaFoldDB" id="A0A392MNP6"/>
<evidence type="ECO:0000256" key="1">
    <source>
        <dbReference type="SAM" id="MobiDB-lite"/>
    </source>
</evidence>
<evidence type="ECO:0000313" key="4">
    <source>
        <dbReference type="Proteomes" id="UP000265520"/>
    </source>
</evidence>
<evidence type="ECO:0000313" key="3">
    <source>
        <dbReference type="EMBL" id="MCH88579.1"/>
    </source>
</evidence>
<dbReference type="GO" id="GO:0016787">
    <property type="term" value="F:hydrolase activity"/>
    <property type="evidence" value="ECO:0007669"/>
    <property type="project" value="UniProtKB-KW"/>
</dbReference>
<feature type="compositionally biased region" description="Polar residues" evidence="1">
    <location>
        <begin position="131"/>
        <end position="151"/>
    </location>
</feature>
<feature type="non-terminal residue" evidence="3">
    <location>
        <position position="158"/>
    </location>
</feature>
<feature type="domain" description="DUF7750" evidence="2">
    <location>
        <begin position="54"/>
        <end position="118"/>
    </location>
</feature>
<accession>A0A392MNP6</accession>
<reference evidence="3 4" key="1">
    <citation type="journal article" date="2018" name="Front. Plant Sci.">
        <title>Red Clover (Trifolium pratense) and Zigzag Clover (T. medium) - A Picture of Genomic Similarities and Differences.</title>
        <authorList>
            <person name="Dluhosova J."/>
            <person name="Istvanek J."/>
            <person name="Nedelnik J."/>
            <person name="Repkova J."/>
        </authorList>
    </citation>
    <scope>NUCLEOTIDE SEQUENCE [LARGE SCALE GENOMIC DNA]</scope>
    <source>
        <strain evidence="4">cv. 10/8</strain>
        <tissue evidence="3">Leaf</tissue>
    </source>
</reference>
<keyword evidence="3" id="KW-0378">Hydrolase</keyword>
<name>A0A392MNP6_9FABA</name>
<keyword evidence="4" id="KW-1185">Reference proteome</keyword>
<dbReference type="Proteomes" id="UP000265520">
    <property type="component" value="Unassembled WGS sequence"/>
</dbReference>
<sequence>DAGLHFRPQQDLQQNFEQGDVSLQVKNGPVQQTSSTGSDQIGEENAASVDGEHGHVLQTAQVVTNMLDVTMPGTLTEEQKKKVLAAVGRGETLMNALEGAVPEDVRGKLKDAVAGILQARGSDLKFDRILSTQSPNLSPEKNNQEKLTGASSAEVRED</sequence>
<feature type="non-terminal residue" evidence="3">
    <location>
        <position position="1"/>
    </location>
</feature>
<dbReference type="InterPro" id="IPR056652">
    <property type="entry name" value="DUF7750"/>
</dbReference>
<evidence type="ECO:0000259" key="2">
    <source>
        <dbReference type="Pfam" id="PF24930"/>
    </source>
</evidence>
<feature type="region of interest" description="Disordered" evidence="1">
    <location>
        <begin position="27"/>
        <end position="53"/>
    </location>
</feature>
<proteinExistence type="predicted"/>
<comment type="caution">
    <text evidence="3">The sequence shown here is derived from an EMBL/GenBank/DDBJ whole genome shotgun (WGS) entry which is preliminary data.</text>
</comment>
<protein>
    <submittedName>
        <fullName evidence="3">Alpha/beta-hydrolases superfamily</fullName>
    </submittedName>
</protein>
<organism evidence="3 4">
    <name type="scientific">Trifolium medium</name>
    <dbReference type="NCBI Taxonomy" id="97028"/>
    <lineage>
        <taxon>Eukaryota</taxon>
        <taxon>Viridiplantae</taxon>
        <taxon>Streptophyta</taxon>
        <taxon>Embryophyta</taxon>
        <taxon>Tracheophyta</taxon>
        <taxon>Spermatophyta</taxon>
        <taxon>Magnoliopsida</taxon>
        <taxon>eudicotyledons</taxon>
        <taxon>Gunneridae</taxon>
        <taxon>Pentapetalae</taxon>
        <taxon>rosids</taxon>
        <taxon>fabids</taxon>
        <taxon>Fabales</taxon>
        <taxon>Fabaceae</taxon>
        <taxon>Papilionoideae</taxon>
        <taxon>50 kb inversion clade</taxon>
        <taxon>NPAAA clade</taxon>
        <taxon>Hologalegina</taxon>
        <taxon>IRL clade</taxon>
        <taxon>Trifolieae</taxon>
        <taxon>Trifolium</taxon>
    </lineage>
</organism>
<feature type="compositionally biased region" description="Polar residues" evidence="1">
    <location>
        <begin position="29"/>
        <end position="39"/>
    </location>
</feature>
<gene>
    <name evidence="3" type="ORF">A2U01_0009470</name>
</gene>
<dbReference type="EMBL" id="LXQA010014437">
    <property type="protein sequence ID" value="MCH88579.1"/>
    <property type="molecule type" value="Genomic_DNA"/>
</dbReference>
<feature type="region of interest" description="Disordered" evidence="1">
    <location>
        <begin position="131"/>
        <end position="158"/>
    </location>
</feature>
<dbReference type="Pfam" id="PF24930">
    <property type="entry name" value="DUF7750"/>
    <property type="match status" value="1"/>
</dbReference>